<organism evidence="1 2">
    <name type="scientific">Streptacidiphilus fuscans</name>
    <dbReference type="NCBI Taxonomy" id="2789292"/>
    <lineage>
        <taxon>Bacteria</taxon>
        <taxon>Bacillati</taxon>
        <taxon>Actinomycetota</taxon>
        <taxon>Actinomycetes</taxon>
        <taxon>Kitasatosporales</taxon>
        <taxon>Streptomycetaceae</taxon>
        <taxon>Streptacidiphilus</taxon>
    </lineage>
</organism>
<accession>A0A931B1G3</accession>
<dbReference type="RefSeq" id="WP_196193729.1">
    <property type="nucleotide sequence ID" value="NZ_JADPRT010000004.1"/>
</dbReference>
<dbReference type="EMBL" id="JADPRT010000004">
    <property type="protein sequence ID" value="MBF9068546.1"/>
    <property type="molecule type" value="Genomic_DNA"/>
</dbReference>
<reference evidence="1" key="1">
    <citation type="submission" date="2020-11" db="EMBL/GenBank/DDBJ databases">
        <title>Isolation and identification of active actinomycetes.</title>
        <authorList>
            <person name="Yu B."/>
        </authorList>
    </citation>
    <scope>NUCLEOTIDE SEQUENCE</scope>
    <source>
        <strain evidence="1">NEAU-YB345</strain>
    </source>
</reference>
<comment type="caution">
    <text evidence="1">The sequence shown here is derived from an EMBL/GenBank/DDBJ whole genome shotgun (WGS) entry which is preliminary data.</text>
</comment>
<dbReference type="AlphaFoldDB" id="A0A931B1G3"/>
<dbReference type="Proteomes" id="UP000657385">
    <property type="component" value="Unassembled WGS sequence"/>
</dbReference>
<evidence type="ECO:0000313" key="2">
    <source>
        <dbReference type="Proteomes" id="UP000657385"/>
    </source>
</evidence>
<name>A0A931B1G3_9ACTN</name>
<proteinExistence type="predicted"/>
<keyword evidence="2" id="KW-1185">Reference proteome</keyword>
<protein>
    <submittedName>
        <fullName evidence="1">Uncharacterized protein</fullName>
    </submittedName>
</protein>
<gene>
    <name evidence="1" type="ORF">I2501_10935</name>
</gene>
<evidence type="ECO:0000313" key="1">
    <source>
        <dbReference type="EMBL" id="MBF9068546.1"/>
    </source>
</evidence>
<sequence>MATTLQLERSMPGATMSVQDRHASWAILLDGQEVGHIASDQVFEAQLSPGSHTLQLTSTGKRRSAVRTFSAPDESTVEFRCHSQPIWPLMLMALVLPERWIVLKQR</sequence>